<gene>
    <name evidence="2" type="ORF">NQ318_007498</name>
</gene>
<dbReference type="PANTHER" id="PTHR46599:SF3">
    <property type="entry name" value="PIGGYBAC TRANSPOSABLE ELEMENT-DERIVED PROTEIN 4"/>
    <property type="match status" value="1"/>
</dbReference>
<dbReference type="EMBL" id="JAPWTK010000118">
    <property type="protein sequence ID" value="KAJ8949400.1"/>
    <property type="molecule type" value="Genomic_DNA"/>
</dbReference>
<evidence type="ECO:0000313" key="2">
    <source>
        <dbReference type="EMBL" id="KAJ8949400.1"/>
    </source>
</evidence>
<protein>
    <recommendedName>
        <fullName evidence="1">PiggyBac transposable element-derived protein domain-containing protein</fullName>
    </recommendedName>
</protein>
<feature type="domain" description="PiggyBac transposable element-derived protein" evidence="1">
    <location>
        <begin position="5"/>
        <end position="128"/>
    </location>
</feature>
<comment type="caution">
    <text evidence="2">The sequence shown here is derived from an EMBL/GenBank/DDBJ whole genome shotgun (WGS) entry which is preliminary data.</text>
</comment>
<proteinExistence type="predicted"/>
<evidence type="ECO:0000259" key="1">
    <source>
        <dbReference type="Pfam" id="PF13843"/>
    </source>
</evidence>
<dbReference type="Pfam" id="PF13843">
    <property type="entry name" value="DDE_Tnp_1_7"/>
    <property type="match status" value="1"/>
</dbReference>
<dbReference type="Proteomes" id="UP001162162">
    <property type="component" value="Unassembled WGS sequence"/>
</dbReference>
<name>A0AAV8YDW2_9CUCU</name>
<accession>A0AAV8YDW2</accession>
<reference evidence="2" key="1">
    <citation type="journal article" date="2023" name="Insect Mol. Biol.">
        <title>Genome sequencing provides insights into the evolution of gene families encoding plant cell wall-degrading enzymes in longhorned beetles.</title>
        <authorList>
            <person name="Shin N.R."/>
            <person name="Okamura Y."/>
            <person name="Kirsch R."/>
            <person name="Pauchet Y."/>
        </authorList>
    </citation>
    <scope>NUCLEOTIDE SEQUENCE</scope>
    <source>
        <strain evidence="2">AMC_N1</strain>
    </source>
</reference>
<dbReference type="InterPro" id="IPR029526">
    <property type="entry name" value="PGBD"/>
</dbReference>
<dbReference type="AlphaFoldDB" id="A0AAV8YDW2"/>
<sequence>MTKWWQYKVYAGKEAQPGTSVSSKVVMELMEPYLDFGRTLYADNWYNSITLAEQLLDRETFLVGTLSANRKRNPTDNNNIATDVTKKKLKKGEIVARHNDNGIMVVKWKDRRDVLAIKRATDEPVVENYAPEGPNPIPTTFREFLVAQKYKLGPDDRTFHRLINLALTGSRPELIRHIDEWLASLPHKGNNNSRARTHTRANNNIKHYGQTNTGRGERASAYKKAQDLYRKDRARLADVILSGRPPLR</sequence>
<organism evidence="2 3">
    <name type="scientific">Aromia moschata</name>
    <dbReference type="NCBI Taxonomy" id="1265417"/>
    <lineage>
        <taxon>Eukaryota</taxon>
        <taxon>Metazoa</taxon>
        <taxon>Ecdysozoa</taxon>
        <taxon>Arthropoda</taxon>
        <taxon>Hexapoda</taxon>
        <taxon>Insecta</taxon>
        <taxon>Pterygota</taxon>
        <taxon>Neoptera</taxon>
        <taxon>Endopterygota</taxon>
        <taxon>Coleoptera</taxon>
        <taxon>Polyphaga</taxon>
        <taxon>Cucujiformia</taxon>
        <taxon>Chrysomeloidea</taxon>
        <taxon>Cerambycidae</taxon>
        <taxon>Cerambycinae</taxon>
        <taxon>Callichromatini</taxon>
        <taxon>Aromia</taxon>
    </lineage>
</organism>
<dbReference type="PANTHER" id="PTHR46599">
    <property type="entry name" value="PIGGYBAC TRANSPOSABLE ELEMENT-DERIVED PROTEIN 4"/>
    <property type="match status" value="1"/>
</dbReference>
<evidence type="ECO:0000313" key="3">
    <source>
        <dbReference type="Proteomes" id="UP001162162"/>
    </source>
</evidence>
<keyword evidence="3" id="KW-1185">Reference proteome</keyword>